<dbReference type="Proteomes" id="UP000198538">
    <property type="component" value="Unassembled WGS sequence"/>
</dbReference>
<name>A0A1G5H8E1_9BACL</name>
<dbReference type="STRING" id="582692.SAMN05720606_106256"/>
<dbReference type="AlphaFoldDB" id="A0A1G5H8E1"/>
<evidence type="ECO:0008006" key="3">
    <source>
        <dbReference type="Google" id="ProtNLM"/>
    </source>
</evidence>
<reference evidence="2" key="1">
    <citation type="submission" date="2016-10" db="EMBL/GenBank/DDBJ databases">
        <authorList>
            <person name="Varghese N."/>
            <person name="Submissions S."/>
        </authorList>
    </citation>
    <scope>NUCLEOTIDE SEQUENCE [LARGE SCALE GENOMIC DNA]</scope>
    <source>
        <strain evidence="2">BL9</strain>
    </source>
</reference>
<dbReference type="SUPFAM" id="SSF53335">
    <property type="entry name" value="S-adenosyl-L-methionine-dependent methyltransferases"/>
    <property type="match status" value="1"/>
</dbReference>
<gene>
    <name evidence="1" type="ORF">SAMN05720606_106256</name>
</gene>
<evidence type="ECO:0000313" key="1">
    <source>
        <dbReference type="EMBL" id="SCY59749.1"/>
    </source>
</evidence>
<dbReference type="EMBL" id="FMVM01000006">
    <property type="protein sequence ID" value="SCY59749.1"/>
    <property type="molecule type" value="Genomic_DNA"/>
</dbReference>
<sequence>MQHHFSVSGEIGVNQSFDYIHYWEQTYSSGKTSGRGSYGVLAEFKAEVVNALIRREGIHRVIEFGCGDGNQLKYMNYGEYLGMDVASSSIKQCASLYASDPTKSFMVYTPGLWVNRGFLQADLTVCLDVLYHITDETDFRATLRDVLHTSSQWVVLYTRLKEQGESGVKTIQDRNLFHYLFDYPEFKVHEIIRQRYPEQSSADFVILRRSPAK</sequence>
<keyword evidence="2" id="KW-1185">Reference proteome</keyword>
<accession>A0A1G5H8E1</accession>
<evidence type="ECO:0000313" key="2">
    <source>
        <dbReference type="Proteomes" id="UP000198538"/>
    </source>
</evidence>
<dbReference type="Gene3D" id="3.40.50.150">
    <property type="entry name" value="Vaccinia Virus protein VP39"/>
    <property type="match status" value="1"/>
</dbReference>
<dbReference type="InterPro" id="IPR029063">
    <property type="entry name" value="SAM-dependent_MTases_sf"/>
</dbReference>
<protein>
    <recommendedName>
        <fullName evidence="3">Methyltransferase domain-containing protein</fullName>
    </recommendedName>
</protein>
<proteinExistence type="predicted"/>
<organism evidence="1 2">
    <name type="scientific">Paenibacillus polysaccharolyticus</name>
    <dbReference type="NCBI Taxonomy" id="582692"/>
    <lineage>
        <taxon>Bacteria</taxon>
        <taxon>Bacillati</taxon>
        <taxon>Bacillota</taxon>
        <taxon>Bacilli</taxon>
        <taxon>Bacillales</taxon>
        <taxon>Paenibacillaceae</taxon>
        <taxon>Paenibacillus</taxon>
    </lineage>
</organism>